<dbReference type="EMBL" id="CP022579">
    <property type="protein sequence ID" value="QEL63540.1"/>
    <property type="molecule type" value="Genomic_DNA"/>
</dbReference>
<protein>
    <submittedName>
        <fullName evidence="6">3',5'-cyclic-AMP phosphodiesterase</fullName>
    </submittedName>
</protein>
<keyword evidence="3" id="KW-0408">Iron</keyword>
<name>A0A5C1E3V1_9RHOO</name>
<evidence type="ECO:0000259" key="5">
    <source>
        <dbReference type="Pfam" id="PF00149"/>
    </source>
</evidence>
<sequence length="275" mass="29471">MARWRCYAETMRIVQLSDLHLQPPPSLLYGRVDTAACLTAALARIATLAPDLVLLSGDLADRGSAVEYDWLARALASLPCPVALMPGNHDRRAALRTAFPEQHWGGDIDAPCHRRLDTPEGALLLLDTLVPGEEYGRVDAAALAWLESACPTTGRALLVMHHPPFAIGIPGMDAIACRGEAALAAWLARHDNVEALLCGHVHRFVSTVFAGRPAITAPSPAHQIALALEGTPGDLAFTLEPGGFLLHLWRAGQPLVTHYVPNTPAPTYRYADLGG</sequence>
<dbReference type="Gene3D" id="3.60.21.10">
    <property type="match status" value="1"/>
</dbReference>
<evidence type="ECO:0000313" key="6">
    <source>
        <dbReference type="EMBL" id="QEL63540.1"/>
    </source>
</evidence>
<dbReference type="AlphaFoldDB" id="A0A5C1E3V1"/>
<dbReference type="KEGG" id="otr:OTERR_00640"/>
<dbReference type="GO" id="GO:0046872">
    <property type="term" value="F:metal ion binding"/>
    <property type="evidence" value="ECO:0007669"/>
    <property type="project" value="UniProtKB-KW"/>
</dbReference>
<dbReference type="InterPro" id="IPR004843">
    <property type="entry name" value="Calcineurin-like_PHP"/>
</dbReference>
<reference evidence="6 7" key="1">
    <citation type="submission" date="2017-07" db="EMBL/GenBank/DDBJ databases">
        <title>Complete genome sequence of Oryzomicrobium terrae TPP412.</title>
        <authorList>
            <person name="Chiu L.-W."/>
            <person name="Lo K.-J."/>
            <person name="Tsai Y.-M."/>
            <person name="Lin S.-S."/>
            <person name="Kuo C.-H."/>
            <person name="Liu C.-T."/>
        </authorList>
    </citation>
    <scope>NUCLEOTIDE SEQUENCE [LARGE SCALE GENOMIC DNA]</scope>
    <source>
        <strain evidence="6 7">TPP412</strain>
    </source>
</reference>
<proteinExistence type="inferred from homology"/>
<feature type="domain" description="Calcineurin-like phosphoesterase" evidence="5">
    <location>
        <begin position="11"/>
        <end position="203"/>
    </location>
</feature>
<comment type="similarity">
    <text evidence="4">Belongs to the cyclic nucleotide phosphodiesterase class-III family.</text>
</comment>
<evidence type="ECO:0000256" key="3">
    <source>
        <dbReference type="ARBA" id="ARBA00023004"/>
    </source>
</evidence>
<dbReference type="SUPFAM" id="SSF56300">
    <property type="entry name" value="Metallo-dependent phosphatases"/>
    <property type="match status" value="1"/>
</dbReference>
<evidence type="ECO:0000256" key="4">
    <source>
        <dbReference type="ARBA" id="ARBA00025742"/>
    </source>
</evidence>
<dbReference type="InterPro" id="IPR026575">
    <property type="entry name" value="GpdQ/CpdA-like"/>
</dbReference>
<dbReference type="Proteomes" id="UP000323671">
    <property type="component" value="Chromosome"/>
</dbReference>
<dbReference type="GO" id="GO:0004112">
    <property type="term" value="F:cyclic-nucleotide phosphodiesterase activity"/>
    <property type="evidence" value="ECO:0007669"/>
    <property type="project" value="InterPro"/>
</dbReference>
<dbReference type="InterPro" id="IPR050884">
    <property type="entry name" value="CNP_phosphodiesterase-III"/>
</dbReference>
<dbReference type="InterPro" id="IPR029052">
    <property type="entry name" value="Metallo-depent_PP-like"/>
</dbReference>
<keyword evidence="2" id="KW-0378">Hydrolase</keyword>
<keyword evidence="1" id="KW-0479">Metal-binding</keyword>
<dbReference type="PANTHER" id="PTHR42988:SF2">
    <property type="entry name" value="CYCLIC NUCLEOTIDE PHOSPHODIESTERASE CBUA0032-RELATED"/>
    <property type="match status" value="1"/>
</dbReference>
<organism evidence="6 7">
    <name type="scientific">Oryzomicrobium terrae</name>
    <dbReference type="NCBI Taxonomy" id="1735038"/>
    <lineage>
        <taxon>Bacteria</taxon>
        <taxon>Pseudomonadati</taxon>
        <taxon>Pseudomonadota</taxon>
        <taxon>Betaproteobacteria</taxon>
        <taxon>Rhodocyclales</taxon>
        <taxon>Rhodocyclaceae</taxon>
        <taxon>Oryzomicrobium</taxon>
    </lineage>
</organism>
<accession>A0A5C1E3V1</accession>
<dbReference type="PANTHER" id="PTHR42988">
    <property type="entry name" value="PHOSPHOHYDROLASE"/>
    <property type="match status" value="1"/>
</dbReference>
<keyword evidence="7" id="KW-1185">Reference proteome</keyword>
<dbReference type="CDD" id="cd07402">
    <property type="entry name" value="MPP_GpdQ"/>
    <property type="match status" value="1"/>
</dbReference>
<evidence type="ECO:0000313" key="7">
    <source>
        <dbReference type="Proteomes" id="UP000323671"/>
    </source>
</evidence>
<gene>
    <name evidence="6" type="primary">cpdA</name>
    <name evidence="6" type="ORF">OTERR_00640</name>
</gene>
<evidence type="ECO:0000256" key="1">
    <source>
        <dbReference type="ARBA" id="ARBA00022723"/>
    </source>
</evidence>
<evidence type="ECO:0000256" key="2">
    <source>
        <dbReference type="ARBA" id="ARBA00022801"/>
    </source>
</evidence>
<dbReference type="Pfam" id="PF00149">
    <property type="entry name" value="Metallophos"/>
    <property type="match status" value="1"/>
</dbReference>